<comment type="caution">
    <text evidence="2">The sequence shown here is derived from an EMBL/GenBank/DDBJ whole genome shotgun (WGS) entry which is preliminary data.</text>
</comment>
<dbReference type="Gene3D" id="3.40.50.720">
    <property type="entry name" value="NAD(P)-binding Rossmann-like Domain"/>
    <property type="match status" value="1"/>
</dbReference>
<dbReference type="PANTHER" id="PTHR43157">
    <property type="entry name" value="PHOSPHATIDYLINOSITOL-GLYCAN BIOSYNTHESIS CLASS F PROTEIN-RELATED"/>
    <property type="match status" value="1"/>
</dbReference>
<protein>
    <submittedName>
        <fullName evidence="2">SDR family NAD(P)-dependent oxidoreductase</fullName>
    </submittedName>
</protein>
<evidence type="ECO:0000313" key="2">
    <source>
        <dbReference type="EMBL" id="TCC51155.1"/>
    </source>
</evidence>
<dbReference type="Proteomes" id="UP000293342">
    <property type="component" value="Unassembled WGS sequence"/>
</dbReference>
<dbReference type="OrthoDB" id="4577644at2"/>
<dbReference type="InterPro" id="IPR002347">
    <property type="entry name" value="SDR_fam"/>
</dbReference>
<dbReference type="RefSeq" id="WP_131513846.1">
    <property type="nucleotide sequence ID" value="NZ_SJKD01000002.1"/>
</dbReference>
<sequence>MTWSTADIPDLTGRRALVTGATSGLGYETALELLRHGAEVLIGARDPEKAAKVSQALADASGRQPTVVELDLADLASVEQAAGKLTATYDALDLLVNNAGVMATPYLQTKDGFELQIGTNHLGHFALTGRLLPLLVQAPAARVVTVSSFMHTTVRGIAQADFRRPASGYSKWDAYGKSKLANVLFMLELERRARAAGVKLLSAGAHPGYASTHLQTNGPELAGQRFMANVMRIGNTLFAQSAAIGAWPSLYAATSPDLPPGSYVGPSFLGFRGKPALARPTRTARDPDLAQRLWQWSIEATGVDPALTVPR</sequence>
<reference evidence="2 3" key="1">
    <citation type="submission" date="2019-02" db="EMBL/GenBank/DDBJ databases">
        <title>Kribbella capetownensis sp. nov. and Kribbella speibonae sp. nov., isolated from soil.</title>
        <authorList>
            <person name="Curtis S.M."/>
            <person name="Norton I."/>
            <person name="Everest G.J."/>
            <person name="Meyers P.R."/>
        </authorList>
    </citation>
    <scope>NUCLEOTIDE SEQUENCE [LARGE SCALE GENOMIC DNA]</scope>
    <source>
        <strain evidence="2 3">YM53</strain>
    </source>
</reference>
<name>A0A4R0K7S2_9ACTN</name>
<dbReference type="NCBIfam" id="NF004846">
    <property type="entry name" value="PRK06197.1"/>
    <property type="match status" value="1"/>
</dbReference>
<dbReference type="PRINTS" id="PR00081">
    <property type="entry name" value="GDHRDH"/>
</dbReference>
<dbReference type="Pfam" id="PF00106">
    <property type="entry name" value="adh_short"/>
    <property type="match status" value="1"/>
</dbReference>
<evidence type="ECO:0000313" key="3">
    <source>
        <dbReference type="Proteomes" id="UP000293342"/>
    </source>
</evidence>
<keyword evidence="1" id="KW-0560">Oxidoreductase</keyword>
<dbReference type="SUPFAM" id="SSF51735">
    <property type="entry name" value="NAD(P)-binding Rossmann-fold domains"/>
    <property type="match status" value="1"/>
</dbReference>
<dbReference type="EMBL" id="SJKD01000002">
    <property type="protein sequence ID" value="TCC51155.1"/>
    <property type="molecule type" value="Genomic_DNA"/>
</dbReference>
<evidence type="ECO:0000256" key="1">
    <source>
        <dbReference type="ARBA" id="ARBA00023002"/>
    </source>
</evidence>
<dbReference type="PANTHER" id="PTHR43157:SF31">
    <property type="entry name" value="PHOSPHATIDYLINOSITOL-GLYCAN BIOSYNTHESIS CLASS F PROTEIN"/>
    <property type="match status" value="1"/>
</dbReference>
<dbReference type="CDD" id="cd05327">
    <property type="entry name" value="retinol-DH_like_SDR_c_like"/>
    <property type="match status" value="1"/>
</dbReference>
<gene>
    <name evidence="2" type="ORF">E0H75_13595</name>
</gene>
<proteinExistence type="predicted"/>
<dbReference type="AlphaFoldDB" id="A0A4R0K7S2"/>
<dbReference type="GO" id="GO:0016491">
    <property type="term" value="F:oxidoreductase activity"/>
    <property type="evidence" value="ECO:0007669"/>
    <property type="project" value="UniProtKB-KW"/>
</dbReference>
<keyword evidence="3" id="KW-1185">Reference proteome</keyword>
<dbReference type="InterPro" id="IPR036291">
    <property type="entry name" value="NAD(P)-bd_dom_sf"/>
</dbReference>
<organism evidence="2 3">
    <name type="scientific">Kribbella capetownensis</name>
    <dbReference type="NCBI Taxonomy" id="1572659"/>
    <lineage>
        <taxon>Bacteria</taxon>
        <taxon>Bacillati</taxon>
        <taxon>Actinomycetota</taxon>
        <taxon>Actinomycetes</taxon>
        <taxon>Propionibacteriales</taxon>
        <taxon>Kribbellaceae</taxon>
        <taxon>Kribbella</taxon>
    </lineage>
</organism>
<accession>A0A4R0K7S2</accession>